<gene>
    <name evidence="2" type="primary">ppgK</name>
    <name evidence="2" type="ORF">ACFSCS_03385</name>
</gene>
<comment type="similarity">
    <text evidence="1">Belongs to the ROK (NagC/XylR) family.</text>
</comment>
<accession>A0ABW4RTR8</accession>
<comment type="caution">
    <text evidence="2">The sequence shown here is derived from an EMBL/GenBank/DDBJ whole genome shotgun (WGS) entry which is preliminary data.</text>
</comment>
<protein>
    <submittedName>
        <fullName evidence="2">Polyphosphate--glucose phosphotransferase</fullName>
        <ecNumber evidence="2">2.7.1.63</ecNumber>
    </submittedName>
</protein>
<dbReference type="CDD" id="cd24058">
    <property type="entry name" value="ASKHA_NBD_ROK_PPGK"/>
    <property type="match status" value="1"/>
</dbReference>
<evidence type="ECO:0000313" key="3">
    <source>
        <dbReference type="Proteomes" id="UP001597326"/>
    </source>
</evidence>
<dbReference type="GO" id="GO:0047330">
    <property type="term" value="F:polyphosphate-glucose phosphotransferase activity"/>
    <property type="evidence" value="ECO:0007669"/>
    <property type="project" value="UniProtKB-EC"/>
</dbReference>
<dbReference type="Gene3D" id="3.30.420.40">
    <property type="match status" value="2"/>
</dbReference>
<dbReference type="EC" id="2.7.1.63" evidence="2"/>
<dbReference type="EMBL" id="JBHUFZ010000008">
    <property type="protein sequence ID" value="MFD1889230.1"/>
    <property type="molecule type" value="Genomic_DNA"/>
</dbReference>
<dbReference type="RefSeq" id="WP_343872220.1">
    <property type="nucleotide sequence ID" value="NZ_BAAAIX010000007.1"/>
</dbReference>
<keyword evidence="3" id="KW-1185">Reference proteome</keyword>
<dbReference type="InterPro" id="IPR043129">
    <property type="entry name" value="ATPase_NBD"/>
</dbReference>
<dbReference type="Pfam" id="PF00480">
    <property type="entry name" value="ROK"/>
    <property type="match status" value="1"/>
</dbReference>
<proteinExistence type="inferred from homology"/>
<keyword evidence="2" id="KW-0808">Transferase</keyword>
<name>A0ABW4RTR8_9ACTN</name>
<dbReference type="PANTHER" id="PTHR18964">
    <property type="entry name" value="ROK (REPRESSOR, ORF, KINASE) FAMILY"/>
    <property type="match status" value="1"/>
</dbReference>
<dbReference type="Proteomes" id="UP001597326">
    <property type="component" value="Unassembled WGS sequence"/>
</dbReference>
<dbReference type="InterPro" id="IPR000600">
    <property type="entry name" value="ROK"/>
</dbReference>
<evidence type="ECO:0000256" key="1">
    <source>
        <dbReference type="ARBA" id="ARBA00006479"/>
    </source>
</evidence>
<dbReference type="SUPFAM" id="SSF53067">
    <property type="entry name" value="Actin-like ATPase domain"/>
    <property type="match status" value="1"/>
</dbReference>
<organism evidence="2 3">
    <name type="scientific">Luteococcus peritonei</name>
    <dbReference type="NCBI Taxonomy" id="88874"/>
    <lineage>
        <taxon>Bacteria</taxon>
        <taxon>Bacillati</taxon>
        <taxon>Actinomycetota</taxon>
        <taxon>Actinomycetes</taxon>
        <taxon>Propionibacteriales</taxon>
        <taxon>Propionibacteriaceae</taxon>
        <taxon>Luteococcus</taxon>
    </lineage>
</organism>
<sequence>MSTVLGIDIGGSGVKGAPVDLAKGEFSEERFRIDTPEESTPENVAEVVGQIVDHFAKTIGDGPVGITIPAPVRHGVVPMIANLHESWKGLEAEKFFTKKLGRPITLVNDADAAGVAEVQYGAAKGTEGVVILTTLGTGIGTAVINDGILLPNTELGHIEVDGKDAETRAAHSVKERKDLSYKEWAERLQRYYETMEMLFWPDLFVVGGGVSKKSEKFLPLLELNTPIVPAKLLNSAGIVGAAWLADQRKH</sequence>
<dbReference type="NCBIfam" id="NF045942">
    <property type="entry name" value="PolPhglucPhase"/>
    <property type="match status" value="1"/>
</dbReference>
<evidence type="ECO:0000313" key="2">
    <source>
        <dbReference type="EMBL" id="MFD1889230.1"/>
    </source>
</evidence>
<dbReference type="PANTHER" id="PTHR18964:SF146">
    <property type="entry name" value="POLYPHOSPHATE GLUCOKINASE"/>
    <property type="match status" value="1"/>
</dbReference>
<reference evidence="3" key="1">
    <citation type="journal article" date="2019" name="Int. J. Syst. Evol. Microbiol.">
        <title>The Global Catalogue of Microorganisms (GCM) 10K type strain sequencing project: providing services to taxonomists for standard genome sequencing and annotation.</title>
        <authorList>
            <consortium name="The Broad Institute Genomics Platform"/>
            <consortium name="The Broad Institute Genome Sequencing Center for Infectious Disease"/>
            <person name="Wu L."/>
            <person name="Ma J."/>
        </authorList>
    </citation>
    <scope>NUCLEOTIDE SEQUENCE [LARGE SCALE GENOMIC DNA]</scope>
    <source>
        <strain evidence="3">CAIM 431</strain>
    </source>
</reference>